<comment type="caution">
    <text evidence="2">The sequence shown here is derived from an EMBL/GenBank/DDBJ whole genome shotgun (WGS) entry which is preliminary data.</text>
</comment>
<dbReference type="InterPro" id="IPR001283">
    <property type="entry name" value="CRISP-related"/>
</dbReference>
<feature type="domain" description="SCP" evidence="1">
    <location>
        <begin position="2"/>
        <end position="58"/>
    </location>
</feature>
<dbReference type="InterPro" id="IPR014044">
    <property type="entry name" value="CAP_dom"/>
</dbReference>
<reference evidence="2 3" key="1">
    <citation type="submission" date="2020-02" db="EMBL/GenBank/DDBJ databases">
        <title>Draft genome sequence of Haematococcus lacustris strain NIES-144.</title>
        <authorList>
            <person name="Morimoto D."/>
            <person name="Nakagawa S."/>
            <person name="Yoshida T."/>
            <person name="Sawayama S."/>
        </authorList>
    </citation>
    <scope>NUCLEOTIDE SEQUENCE [LARGE SCALE GENOMIC DNA]</scope>
    <source>
        <strain evidence="2 3">NIES-144</strain>
    </source>
</reference>
<gene>
    <name evidence="2" type="ORF">HaLaN_20400</name>
</gene>
<proteinExistence type="predicted"/>
<dbReference type="EMBL" id="BLLF01002143">
    <property type="protein sequence ID" value="GFH22876.1"/>
    <property type="molecule type" value="Genomic_DNA"/>
</dbReference>
<evidence type="ECO:0000259" key="1">
    <source>
        <dbReference type="Pfam" id="PF00188"/>
    </source>
</evidence>
<dbReference type="Pfam" id="PF00188">
    <property type="entry name" value="CAP"/>
    <property type="match status" value="1"/>
</dbReference>
<evidence type="ECO:0000313" key="3">
    <source>
        <dbReference type="Proteomes" id="UP000485058"/>
    </source>
</evidence>
<name>A0A699ZVU4_HAELA</name>
<organism evidence="2 3">
    <name type="scientific">Haematococcus lacustris</name>
    <name type="common">Green alga</name>
    <name type="synonym">Haematococcus pluvialis</name>
    <dbReference type="NCBI Taxonomy" id="44745"/>
    <lineage>
        <taxon>Eukaryota</taxon>
        <taxon>Viridiplantae</taxon>
        <taxon>Chlorophyta</taxon>
        <taxon>core chlorophytes</taxon>
        <taxon>Chlorophyceae</taxon>
        <taxon>CS clade</taxon>
        <taxon>Chlamydomonadales</taxon>
        <taxon>Haematococcaceae</taxon>
        <taxon>Haematococcus</taxon>
    </lineage>
</organism>
<dbReference type="Proteomes" id="UP000485058">
    <property type="component" value="Unassembled WGS sequence"/>
</dbReference>
<dbReference type="AlphaFoldDB" id="A0A699ZVU4"/>
<dbReference type="PANTHER" id="PTHR10334">
    <property type="entry name" value="CYSTEINE-RICH SECRETORY PROTEIN-RELATED"/>
    <property type="match status" value="1"/>
</dbReference>
<sequence length="77" mass="8626">FAWYSQQQDYDFQSPGFDLFTNAFTQLVWKGTTRLGCGSAPCSCSSLCSGQVYYVCRYAPAGNRFDGFERNVLPSGR</sequence>
<accession>A0A699ZVU4</accession>
<protein>
    <submittedName>
        <fullName evidence="2">SCP domain-containing protein</fullName>
    </submittedName>
</protein>
<dbReference type="PRINTS" id="PR00837">
    <property type="entry name" value="V5TPXLIKE"/>
</dbReference>
<evidence type="ECO:0000313" key="2">
    <source>
        <dbReference type="EMBL" id="GFH22876.1"/>
    </source>
</evidence>
<keyword evidence="3" id="KW-1185">Reference proteome</keyword>
<feature type="non-terminal residue" evidence="2">
    <location>
        <position position="1"/>
    </location>
</feature>
<dbReference type="SUPFAM" id="SSF55797">
    <property type="entry name" value="PR-1-like"/>
    <property type="match status" value="1"/>
</dbReference>
<dbReference type="InterPro" id="IPR035940">
    <property type="entry name" value="CAP_sf"/>
</dbReference>
<dbReference type="Gene3D" id="3.40.33.10">
    <property type="entry name" value="CAP"/>
    <property type="match status" value="1"/>
</dbReference>